<dbReference type="InterPro" id="IPR037185">
    <property type="entry name" value="EmrE-like"/>
</dbReference>
<feature type="transmembrane region" description="Helical" evidence="6">
    <location>
        <begin position="114"/>
        <end position="132"/>
    </location>
</feature>
<comment type="caution">
    <text evidence="8">The sequence shown here is derived from an EMBL/GenBank/DDBJ whole genome shotgun (WGS) entry which is preliminary data.</text>
</comment>
<dbReference type="PANTHER" id="PTHR32322">
    <property type="entry name" value="INNER MEMBRANE TRANSPORTER"/>
    <property type="match status" value="1"/>
</dbReference>
<dbReference type="PANTHER" id="PTHR32322:SF18">
    <property type="entry name" value="S-ADENOSYLMETHIONINE_S-ADENOSYLHOMOCYSTEINE TRANSPORTER"/>
    <property type="match status" value="1"/>
</dbReference>
<keyword evidence="4 6" id="KW-1133">Transmembrane helix</keyword>
<keyword evidence="9" id="KW-1185">Reference proteome</keyword>
<dbReference type="InterPro" id="IPR050638">
    <property type="entry name" value="AA-Vitamin_Transporters"/>
</dbReference>
<keyword evidence="3 6" id="KW-0812">Transmembrane</keyword>
<feature type="transmembrane region" description="Helical" evidence="6">
    <location>
        <begin position="28"/>
        <end position="48"/>
    </location>
</feature>
<feature type="transmembrane region" description="Helical" evidence="6">
    <location>
        <begin position="6"/>
        <end position="21"/>
    </location>
</feature>
<evidence type="ECO:0000256" key="3">
    <source>
        <dbReference type="ARBA" id="ARBA00022692"/>
    </source>
</evidence>
<evidence type="ECO:0000259" key="7">
    <source>
        <dbReference type="Pfam" id="PF00892"/>
    </source>
</evidence>
<feature type="transmembrane region" description="Helical" evidence="6">
    <location>
        <begin position="234"/>
        <end position="255"/>
    </location>
</feature>
<comment type="subcellular location">
    <subcellularLocation>
        <location evidence="1">Cell membrane</location>
        <topology evidence="1">Multi-pass membrane protein</topology>
    </subcellularLocation>
</comment>
<feature type="transmembrane region" description="Helical" evidence="6">
    <location>
        <begin position="91"/>
        <end position="108"/>
    </location>
</feature>
<feature type="transmembrane region" description="Helical" evidence="6">
    <location>
        <begin position="60"/>
        <end position="79"/>
    </location>
</feature>
<dbReference type="AlphaFoldDB" id="A0A9X4MVH9"/>
<reference evidence="8" key="1">
    <citation type="submission" date="2022-07" db="EMBL/GenBank/DDBJ databases">
        <title>Description and genome-wide analysis of Profundicola chukchiensis gen. nov., sp. nov., marine bacteria isolated from bottom sediments of the Chukchi Sea.</title>
        <authorList>
            <person name="Romanenko L."/>
            <person name="Otstavnykh N."/>
            <person name="Kurilenko V."/>
            <person name="Eremeev V."/>
            <person name="Velansky P."/>
            <person name="Mikhailov V."/>
            <person name="Isaeva M."/>
        </authorList>
    </citation>
    <scope>NUCLEOTIDE SEQUENCE</scope>
    <source>
        <strain evidence="8">KMM 9713</strain>
    </source>
</reference>
<dbReference type="Proteomes" id="UP001152599">
    <property type="component" value="Unassembled WGS sequence"/>
</dbReference>
<feature type="transmembrane region" description="Helical" evidence="6">
    <location>
        <begin position="172"/>
        <end position="194"/>
    </location>
</feature>
<evidence type="ECO:0000256" key="6">
    <source>
        <dbReference type="SAM" id="Phobius"/>
    </source>
</evidence>
<keyword evidence="2" id="KW-1003">Cell membrane</keyword>
<proteinExistence type="predicted"/>
<dbReference type="EMBL" id="JANCMU010000001">
    <property type="protein sequence ID" value="MDG4944823.1"/>
    <property type="molecule type" value="Genomic_DNA"/>
</dbReference>
<gene>
    <name evidence="8" type="ORF">NMK71_00200</name>
</gene>
<keyword evidence="5 6" id="KW-0472">Membrane</keyword>
<name>A0A9X4MVH9_9FLAO</name>
<accession>A0A9X4MVH9</accession>
<dbReference type="Pfam" id="PF00892">
    <property type="entry name" value="EamA"/>
    <property type="match status" value="1"/>
</dbReference>
<feature type="transmembrane region" description="Helical" evidence="6">
    <location>
        <begin position="144"/>
        <end position="166"/>
    </location>
</feature>
<dbReference type="GO" id="GO:0005886">
    <property type="term" value="C:plasma membrane"/>
    <property type="evidence" value="ECO:0007669"/>
    <property type="project" value="UniProtKB-SubCell"/>
</dbReference>
<feature type="domain" description="EamA" evidence="7">
    <location>
        <begin position="2"/>
        <end position="131"/>
    </location>
</feature>
<dbReference type="RefSeq" id="WP_304419578.1">
    <property type="nucleotide sequence ID" value="NZ_JANCMU010000001.1"/>
</dbReference>
<dbReference type="SUPFAM" id="SSF103481">
    <property type="entry name" value="Multidrug resistance efflux transporter EmrE"/>
    <property type="match status" value="2"/>
</dbReference>
<evidence type="ECO:0000256" key="1">
    <source>
        <dbReference type="ARBA" id="ARBA00004651"/>
    </source>
</evidence>
<sequence>MIYLIISIIASVSVSILLKIAKKKKVNIAQAVAFNYPVAIILSFFLLQPDFSNFQFSQQSWLFAGLGILLPLIFIIMGMAVQKAGIVKADIAQRLSLILTLMVAFFFWNEAFTTQKLIGVGLAFVALLFILNKKSKSKSKASSSWLYLLLVWLGYGVIDLMFKLISKTSDNAFSTTLTLAFSVATLIIFAYLFLKNTKFNQASIIGGIILGVLNFTNIYTYIKAHQFLNESPSLVFTGMNLGVIVLGTMVGTIVFDEKLNRYNYIGILLAALAILLLFLQF</sequence>
<dbReference type="InterPro" id="IPR000620">
    <property type="entry name" value="EamA_dom"/>
</dbReference>
<feature type="transmembrane region" description="Helical" evidence="6">
    <location>
        <begin position="262"/>
        <end position="279"/>
    </location>
</feature>
<evidence type="ECO:0000313" key="9">
    <source>
        <dbReference type="Proteomes" id="UP001152599"/>
    </source>
</evidence>
<evidence type="ECO:0000313" key="8">
    <source>
        <dbReference type="EMBL" id="MDG4944823.1"/>
    </source>
</evidence>
<evidence type="ECO:0000256" key="4">
    <source>
        <dbReference type="ARBA" id="ARBA00022989"/>
    </source>
</evidence>
<protein>
    <submittedName>
        <fullName evidence="8">EamA family transporter</fullName>
    </submittedName>
</protein>
<evidence type="ECO:0000256" key="5">
    <source>
        <dbReference type="ARBA" id="ARBA00023136"/>
    </source>
</evidence>
<evidence type="ECO:0000256" key="2">
    <source>
        <dbReference type="ARBA" id="ARBA00022475"/>
    </source>
</evidence>
<organism evidence="8 9">
    <name type="scientific">Profundicola chukchiensis</name>
    <dbReference type="NCBI Taxonomy" id="2961959"/>
    <lineage>
        <taxon>Bacteria</taxon>
        <taxon>Pseudomonadati</taxon>
        <taxon>Bacteroidota</taxon>
        <taxon>Flavobacteriia</taxon>
        <taxon>Flavobacteriales</taxon>
        <taxon>Weeksellaceae</taxon>
        <taxon>Profundicola</taxon>
    </lineage>
</organism>
<feature type="transmembrane region" description="Helical" evidence="6">
    <location>
        <begin position="201"/>
        <end position="222"/>
    </location>
</feature>